<evidence type="ECO:0000256" key="10">
    <source>
        <dbReference type="RuleBase" id="RU003313"/>
    </source>
</evidence>
<keyword evidence="8 9" id="KW-0342">GTP-binding</keyword>
<dbReference type="InterPro" id="IPR005225">
    <property type="entry name" value="Small_GTP-bd"/>
</dbReference>
<evidence type="ECO:0000256" key="1">
    <source>
        <dbReference type="ARBA" id="ARBA00011043"/>
    </source>
</evidence>
<dbReference type="SUPFAM" id="SSF52540">
    <property type="entry name" value="P-loop containing nucleoside triphosphate hydrolases"/>
    <property type="match status" value="1"/>
</dbReference>
<feature type="binding site" evidence="9">
    <location>
        <begin position="257"/>
        <end position="263"/>
    </location>
    <ligand>
        <name>GTP</name>
        <dbReference type="ChEBI" id="CHEBI:37565"/>
    </ligand>
</feature>
<keyword evidence="9" id="KW-0963">Cytoplasm</keyword>
<dbReference type="InterPro" id="IPR018948">
    <property type="entry name" value="GTP-bd_TrmE_N"/>
</dbReference>
<feature type="binding site" evidence="9">
    <location>
        <begin position="238"/>
        <end position="243"/>
    </location>
    <ligand>
        <name>GTP</name>
        <dbReference type="ChEBI" id="CHEBI:37565"/>
    </ligand>
</feature>
<evidence type="ECO:0000256" key="5">
    <source>
        <dbReference type="ARBA" id="ARBA00022801"/>
    </source>
</evidence>
<dbReference type="GO" id="GO:0042802">
    <property type="term" value="F:identical protein binding"/>
    <property type="evidence" value="ECO:0007669"/>
    <property type="project" value="UniProtKB-ARBA"/>
</dbReference>
<keyword evidence="14" id="KW-1185">Reference proteome</keyword>
<keyword evidence="11" id="KW-0175">Coiled coil</keyword>
<feature type="domain" description="TrmE-type G" evidence="12">
    <location>
        <begin position="228"/>
        <end position="392"/>
    </location>
</feature>
<dbReference type="EC" id="3.6.-.-" evidence="9"/>
<reference evidence="13 14" key="1">
    <citation type="submission" date="2019-05" db="EMBL/GenBank/DDBJ databases">
        <title>Draft Whole-Genome sequence of the green sulfur bacterium Prosthecochloris vibrioformis DSM 260.</title>
        <authorList>
            <person name="Meyer T.E."/>
            <person name="Kyndt J.A."/>
        </authorList>
    </citation>
    <scope>NUCLEOTIDE SEQUENCE [LARGE SCALE GENOMIC DNA]</scope>
    <source>
        <strain evidence="13 14">DSM 260</strain>
    </source>
</reference>
<feature type="binding site" evidence="9">
    <location>
        <position position="27"/>
    </location>
    <ligand>
        <name>(6S)-5-formyl-5,6,7,8-tetrahydrofolate</name>
        <dbReference type="ChEBI" id="CHEBI:57457"/>
    </ligand>
</feature>
<dbReference type="NCBIfam" id="TIGR00450">
    <property type="entry name" value="mnmE_trmE_thdF"/>
    <property type="match status" value="1"/>
</dbReference>
<evidence type="ECO:0000256" key="9">
    <source>
        <dbReference type="HAMAP-Rule" id="MF_00379"/>
    </source>
</evidence>
<evidence type="ECO:0000256" key="7">
    <source>
        <dbReference type="ARBA" id="ARBA00022958"/>
    </source>
</evidence>
<comment type="function">
    <text evidence="9">Exhibits a very high intrinsic GTPase hydrolysis rate. Involved in the addition of a carboxymethylaminomethyl (cmnm) group at the wobble position (U34) of certain tRNAs, forming tRNA-cmnm(5)s(2)U34.</text>
</comment>
<comment type="subunit">
    <text evidence="9">Homodimer. Heterotetramer of two MnmE and two MnmG subunits.</text>
</comment>
<dbReference type="RefSeq" id="WP_068866044.1">
    <property type="nucleotide sequence ID" value="NZ_VDCI01000005.1"/>
</dbReference>
<keyword evidence="5 9" id="KW-0378">Hydrolase</keyword>
<protein>
    <recommendedName>
        <fullName evidence="9">tRNA modification GTPase MnmE</fullName>
        <ecNumber evidence="9">3.6.-.-</ecNumber>
    </recommendedName>
</protein>
<evidence type="ECO:0000259" key="12">
    <source>
        <dbReference type="PROSITE" id="PS51709"/>
    </source>
</evidence>
<dbReference type="Pfam" id="PF12631">
    <property type="entry name" value="MnmE_helical"/>
    <property type="match status" value="1"/>
</dbReference>
<sequence length="471" mass="52401">MKDNVLQQDPIAAIATPLGIGALAIVRMSGQGVLAIAEKVFRKAGSNEDCALSDSPGYRAHFGRLYDGDRLVDEVVLLLFRSPASFTAEDMVEITCHGGPVVVKAVLKLLLDNGCRLAEPGEFTRRAFLNGRIDLTQAEAIGEMIHARSESAYRTAANQMKGALAHKLDALRSRLIESRALLELELDFGEEDVEFQSRDELRARVDELRREVSELVDSYQHGRLMSEGVATVIIGRPNAGKSTLLNALLEEERAIVSHMPGTTRDYIEECFIYHNTMFRLTDTAGLRDAVEEIEHEGIRRSYEKIAEADLILYLMDISEDDFMEEVATIKDIRDEYAGTELLVVANKSDGAPDADQRMQKVGEESGCRVLGISALRQEGLDKLKDEMARLTEGLDKLHEASVLVTSMRHYEALRNAEDALHNARELINTEADTELIAFELRSALDYVGEITGRVINEEVLNTIFDRFCIGK</sequence>
<dbReference type="NCBIfam" id="TIGR00231">
    <property type="entry name" value="small_GTP"/>
    <property type="match status" value="1"/>
</dbReference>
<dbReference type="PANTHER" id="PTHR42714">
    <property type="entry name" value="TRNA MODIFICATION GTPASE GTPBP3"/>
    <property type="match status" value="1"/>
</dbReference>
<evidence type="ECO:0000313" key="13">
    <source>
        <dbReference type="EMBL" id="TNJ36449.1"/>
    </source>
</evidence>
<dbReference type="HAMAP" id="MF_00379">
    <property type="entry name" value="GTPase_MnmE"/>
    <property type="match status" value="1"/>
</dbReference>
<feature type="binding site" evidence="9">
    <location>
        <position position="263"/>
    </location>
    <ligand>
        <name>Mg(2+)</name>
        <dbReference type="ChEBI" id="CHEBI:18420"/>
    </ligand>
</feature>
<feature type="binding site" evidence="9">
    <location>
        <position position="471"/>
    </location>
    <ligand>
        <name>(6S)-5-formyl-5,6,7,8-tetrahydrofolate</name>
        <dbReference type="ChEBI" id="CHEBI:57457"/>
    </ligand>
</feature>
<dbReference type="InterPro" id="IPR004520">
    <property type="entry name" value="GTPase_MnmE"/>
</dbReference>
<dbReference type="AlphaFoldDB" id="A0A5C4RZR8"/>
<dbReference type="PANTHER" id="PTHR42714:SF2">
    <property type="entry name" value="TRNA MODIFICATION GTPASE GTPBP3, MITOCHONDRIAL"/>
    <property type="match status" value="1"/>
</dbReference>
<dbReference type="SUPFAM" id="SSF116878">
    <property type="entry name" value="TrmE connector domain"/>
    <property type="match status" value="1"/>
</dbReference>
<feature type="binding site" evidence="9">
    <location>
        <position position="93"/>
    </location>
    <ligand>
        <name>(6S)-5-formyl-5,6,7,8-tetrahydrofolate</name>
        <dbReference type="ChEBI" id="CHEBI:57457"/>
    </ligand>
</feature>
<keyword evidence="6 9" id="KW-0460">Magnesium</keyword>
<evidence type="ECO:0000256" key="6">
    <source>
        <dbReference type="ARBA" id="ARBA00022842"/>
    </source>
</evidence>
<dbReference type="InterPro" id="IPR027417">
    <property type="entry name" value="P-loop_NTPase"/>
</dbReference>
<dbReference type="CDD" id="cd04164">
    <property type="entry name" value="trmE"/>
    <property type="match status" value="1"/>
</dbReference>
<comment type="caution">
    <text evidence="9">Lacks conserved residue(s) required for the propagation of feature annotation.</text>
</comment>
<organism evidence="13 14">
    <name type="scientific">Prosthecochloris vibrioformis</name>
    <name type="common">Chlorobium vibrioforme</name>
    <dbReference type="NCBI Taxonomy" id="1098"/>
    <lineage>
        <taxon>Bacteria</taxon>
        <taxon>Pseudomonadati</taxon>
        <taxon>Chlorobiota</taxon>
        <taxon>Chlorobiia</taxon>
        <taxon>Chlorobiales</taxon>
        <taxon>Chlorobiaceae</taxon>
        <taxon>Prosthecochloris</taxon>
    </lineage>
</organism>
<evidence type="ECO:0000256" key="2">
    <source>
        <dbReference type="ARBA" id="ARBA00022694"/>
    </source>
</evidence>
<accession>A0A5C4RZR8</accession>
<feature type="coiled-coil region" evidence="11">
    <location>
        <begin position="380"/>
        <end position="433"/>
    </location>
</feature>
<feature type="binding site" evidence="9">
    <location>
        <begin position="282"/>
        <end position="285"/>
    </location>
    <ligand>
        <name>GTP</name>
        <dbReference type="ChEBI" id="CHEBI:37565"/>
    </ligand>
</feature>
<dbReference type="Gene3D" id="3.40.50.300">
    <property type="entry name" value="P-loop containing nucleotide triphosphate hydrolases"/>
    <property type="match status" value="1"/>
</dbReference>
<keyword evidence="4 9" id="KW-0547">Nucleotide-binding</keyword>
<keyword evidence="3 9" id="KW-0479">Metal-binding</keyword>
<keyword evidence="2 9" id="KW-0819">tRNA processing</keyword>
<comment type="caution">
    <text evidence="13">The sequence shown here is derived from an EMBL/GenBank/DDBJ whole genome shotgun (WGS) entry which is preliminary data.</text>
</comment>
<dbReference type="GO" id="GO:0003924">
    <property type="term" value="F:GTPase activity"/>
    <property type="evidence" value="ECO:0007669"/>
    <property type="project" value="UniProtKB-UniRule"/>
</dbReference>
<dbReference type="Proteomes" id="UP000309544">
    <property type="component" value="Unassembled WGS sequence"/>
</dbReference>
<dbReference type="InterPro" id="IPR027266">
    <property type="entry name" value="TrmE/GcvT-like"/>
</dbReference>
<dbReference type="GO" id="GO:0005829">
    <property type="term" value="C:cytosol"/>
    <property type="evidence" value="ECO:0007669"/>
    <property type="project" value="TreeGrafter"/>
</dbReference>
<dbReference type="Pfam" id="PF10396">
    <property type="entry name" value="TrmE_N"/>
    <property type="match status" value="1"/>
</dbReference>
<comment type="similarity">
    <text evidence="1 9 10">Belongs to the TRAFAC class TrmE-Era-EngA-EngB-Septin-like GTPase superfamily. TrmE GTPase family.</text>
</comment>
<gene>
    <name evidence="9 13" type="primary">mnmE</name>
    <name evidence="9" type="synonym">trmE</name>
    <name evidence="13" type="ORF">FGF68_06850</name>
</gene>
<dbReference type="GO" id="GO:0005525">
    <property type="term" value="F:GTP binding"/>
    <property type="evidence" value="ECO:0007669"/>
    <property type="project" value="UniProtKB-UniRule"/>
</dbReference>
<dbReference type="InterPro" id="IPR025867">
    <property type="entry name" value="MnmE_helical"/>
</dbReference>
<evidence type="ECO:0000256" key="11">
    <source>
        <dbReference type="SAM" id="Coils"/>
    </source>
</evidence>
<dbReference type="GO" id="GO:0030488">
    <property type="term" value="P:tRNA methylation"/>
    <property type="evidence" value="ECO:0007669"/>
    <property type="project" value="TreeGrafter"/>
</dbReference>
<dbReference type="EMBL" id="VDCI01000005">
    <property type="protein sequence ID" value="TNJ36449.1"/>
    <property type="molecule type" value="Genomic_DNA"/>
</dbReference>
<feature type="binding site" evidence="9">
    <location>
        <position position="242"/>
    </location>
    <ligand>
        <name>Mg(2+)</name>
        <dbReference type="ChEBI" id="CHEBI:18420"/>
    </ligand>
</feature>
<keyword evidence="7 9" id="KW-0630">Potassium</keyword>
<dbReference type="Gene3D" id="1.20.120.430">
    <property type="entry name" value="tRNA modification GTPase MnmE domain 2"/>
    <property type="match status" value="1"/>
</dbReference>
<dbReference type="FunFam" id="3.30.1360.120:FF:000003">
    <property type="entry name" value="tRNA modification GTPase MnmE"/>
    <property type="match status" value="1"/>
</dbReference>
<dbReference type="CDD" id="cd14858">
    <property type="entry name" value="TrmE_N"/>
    <property type="match status" value="1"/>
</dbReference>
<comment type="cofactor">
    <cofactor evidence="9">
        <name>K(+)</name>
        <dbReference type="ChEBI" id="CHEBI:29103"/>
    </cofactor>
    <text evidence="9">Binds 1 potassium ion per subunit.</text>
</comment>
<dbReference type="GO" id="GO:0002098">
    <property type="term" value="P:tRNA wobble uridine modification"/>
    <property type="evidence" value="ECO:0007669"/>
    <property type="project" value="TreeGrafter"/>
</dbReference>
<proteinExistence type="inferred from homology"/>
<evidence type="ECO:0000256" key="4">
    <source>
        <dbReference type="ARBA" id="ARBA00022741"/>
    </source>
</evidence>
<dbReference type="InterPro" id="IPR027368">
    <property type="entry name" value="MnmE_dom2"/>
</dbReference>
<comment type="subcellular location">
    <subcellularLocation>
        <location evidence="9">Cytoplasm</location>
    </subcellularLocation>
</comment>
<evidence type="ECO:0000256" key="3">
    <source>
        <dbReference type="ARBA" id="ARBA00022723"/>
    </source>
</evidence>
<name>A0A5C4RZR8_PROVB</name>
<dbReference type="InterPro" id="IPR006073">
    <property type="entry name" value="GTP-bd"/>
</dbReference>
<dbReference type="InterPro" id="IPR031168">
    <property type="entry name" value="G_TrmE"/>
</dbReference>
<dbReference type="PROSITE" id="PS51709">
    <property type="entry name" value="G_TRME"/>
    <property type="match status" value="1"/>
</dbReference>
<dbReference type="Pfam" id="PF01926">
    <property type="entry name" value="MMR_HSR1"/>
    <property type="match status" value="1"/>
</dbReference>
<dbReference type="GO" id="GO:0046872">
    <property type="term" value="F:metal ion binding"/>
    <property type="evidence" value="ECO:0007669"/>
    <property type="project" value="UniProtKB-KW"/>
</dbReference>
<evidence type="ECO:0000256" key="8">
    <source>
        <dbReference type="ARBA" id="ARBA00023134"/>
    </source>
</evidence>
<evidence type="ECO:0000313" key="14">
    <source>
        <dbReference type="Proteomes" id="UP000309544"/>
    </source>
</evidence>
<dbReference type="Gene3D" id="3.30.1360.120">
    <property type="entry name" value="Probable tRNA modification gtpase trme, domain 1"/>
    <property type="match status" value="1"/>
</dbReference>
<feature type="binding site" evidence="9">
    <location>
        <position position="132"/>
    </location>
    <ligand>
        <name>(6S)-5-formyl-5,6,7,8-tetrahydrofolate</name>
        <dbReference type="ChEBI" id="CHEBI:57457"/>
    </ligand>
</feature>